<accession>A0A2P5CHH2</accession>
<dbReference type="EMBL" id="JXTB01000130">
    <property type="protein sequence ID" value="PON60491.1"/>
    <property type="molecule type" value="Genomic_DNA"/>
</dbReference>
<gene>
    <name evidence="1" type="ORF">PanWU01x14_152880</name>
</gene>
<evidence type="ECO:0000313" key="2">
    <source>
        <dbReference type="Proteomes" id="UP000237105"/>
    </source>
</evidence>
<evidence type="ECO:0000313" key="1">
    <source>
        <dbReference type="EMBL" id="PON60491.1"/>
    </source>
</evidence>
<reference evidence="2" key="1">
    <citation type="submission" date="2016-06" db="EMBL/GenBank/DDBJ databases">
        <title>Parallel loss of symbiosis genes in relatives of nitrogen-fixing non-legume Parasponia.</title>
        <authorList>
            <person name="Van Velzen R."/>
            <person name="Holmer R."/>
            <person name="Bu F."/>
            <person name="Rutten L."/>
            <person name="Van Zeijl A."/>
            <person name="Liu W."/>
            <person name="Santuari L."/>
            <person name="Cao Q."/>
            <person name="Sharma T."/>
            <person name="Shen D."/>
            <person name="Roswanjaya Y."/>
            <person name="Wardhani T."/>
            <person name="Kalhor M.S."/>
            <person name="Jansen J."/>
            <person name="Van den Hoogen J."/>
            <person name="Gungor B."/>
            <person name="Hartog M."/>
            <person name="Hontelez J."/>
            <person name="Verver J."/>
            <person name="Yang W.-C."/>
            <person name="Schijlen E."/>
            <person name="Repin R."/>
            <person name="Schilthuizen M."/>
            <person name="Schranz E."/>
            <person name="Heidstra R."/>
            <person name="Miyata K."/>
            <person name="Fedorova E."/>
            <person name="Kohlen W."/>
            <person name="Bisseling T."/>
            <person name="Smit S."/>
            <person name="Geurts R."/>
        </authorList>
    </citation>
    <scope>NUCLEOTIDE SEQUENCE [LARGE SCALE GENOMIC DNA]</scope>
    <source>
        <strain evidence="2">cv. WU1-14</strain>
    </source>
</reference>
<protein>
    <submittedName>
        <fullName evidence="1">Uncharacterized protein</fullName>
    </submittedName>
</protein>
<dbReference type="Proteomes" id="UP000237105">
    <property type="component" value="Unassembled WGS sequence"/>
</dbReference>
<dbReference type="AlphaFoldDB" id="A0A2P5CHH2"/>
<keyword evidence="2" id="KW-1185">Reference proteome</keyword>
<sequence length="99" mass="11554">MWTGVKGGTRDLTTIMARESQPLTSLEGIEREILHWFRSREIVGIGEIGSTNPMKLLMECLLGQVTRSWKALVMRTYMEELLYLEQATKTFTYRKPWEN</sequence>
<name>A0A2P5CHH2_PARAD</name>
<organism evidence="1 2">
    <name type="scientific">Parasponia andersonii</name>
    <name type="common">Sponia andersonii</name>
    <dbReference type="NCBI Taxonomy" id="3476"/>
    <lineage>
        <taxon>Eukaryota</taxon>
        <taxon>Viridiplantae</taxon>
        <taxon>Streptophyta</taxon>
        <taxon>Embryophyta</taxon>
        <taxon>Tracheophyta</taxon>
        <taxon>Spermatophyta</taxon>
        <taxon>Magnoliopsida</taxon>
        <taxon>eudicotyledons</taxon>
        <taxon>Gunneridae</taxon>
        <taxon>Pentapetalae</taxon>
        <taxon>rosids</taxon>
        <taxon>fabids</taxon>
        <taxon>Rosales</taxon>
        <taxon>Cannabaceae</taxon>
        <taxon>Parasponia</taxon>
    </lineage>
</organism>
<comment type="caution">
    <text evidence="1">The sequence shown here is derived from an EMBL/GenBank/DDBJ whole genome shotgun (WGS) entry which is preliminary data.</text>
</comment>
<proteinExistence type="predicted"/>